<dbReference type="InterPro" id="IPR036390">
    <property type="entry name" value="WH_DNA-bd_sf"/>
</dbReference>
<organism evidence="5 6">
    <name type="scientific">Tessaracoccus bendigoensis DSM 12906</name>
    <dbReference type="NCBI Taxonomy" id="1123357"/>
    <lineage>
        <taxon>Bacteria</taxon>
        <taxon>Bacillati</taxon>
        <taxon>Actinomycetota</taxon>
        <taxon>Actinomycetes</taxon>
        <taxon>Propionibacteriales</taxon>
        <taxon>Propionibacteriaceae</taxon>
        <taxon>Tessaracoccus</taxon>
    </lineage>
</organism>
<dbReference type="Gene3D" id="1.10.10.10">
    <property type="entry name" value="Winged helix-like DNA-binding domain superfamily/Winged helix DNA-binding domain"/>
    <property type="match status" value="1"/>
</dbReference>
<evidence type="ECO:0000256" key="2">
    <source>
        <dbReference type="ARBA" id="ARBA00023015"/>
    </source>
</evidence>
<dbReference type="InterPro" id="IPR036388">
    <property type="entry name" value="WH-like_DNA-bd_sf"/>
</dbReference>
<keyword evidence="3" id="KW-0238">DNA-binding</keyword>
<proteinExistence type="inferred from homology"/>
<dbReference type="EMBL" id="FQZG01000133">
    <property type="protein sequence ID" value="SHJ99975.1"/>
    <property type="molecule type" value="Genomic_DNA"/>
</dbReference>
<dbReference type="InterPro" id="IPR005650">
    <property type="entry name" value="BlaI_family"/>
</dbReference>
<evidence type="ECO:0000256" key="3">
    <source>
        <dbReference type="ARBA" id="ARBA00023125"/>
    </source>
</evidence>
<comment type="similarity">
    <text evidence="1">Belongs to the BlaI transcriptional regulatory family.</text>
</comment>
<dbReference type="Pfam" id="PF03965">
    <property type="entry name" value="Penicillinase_R"/>
    <property type="match status" value="1"/>
</dbReference>
<evidence type="ECO:0000256" key="4">
    <source>
        <dbReference type="ARBA" id="ARBA00023163"/>
    </source>
</evidence>
<dbReference type="GO" id="GO:0045892">
    <property type="term" value="P:negative regulation of DNA-templated transcription"/>
    <property type="evidence" value="ECO:0007669"/>
    <property type="project" value="InterPro"/>
</dbReference>
<sequence length="143" mass="15677">MASYYAKSEIDNLSLTWGLVALMLGAMASRGELEQRVMELLWQSRTPQSVGDVHALLSKERELAYTTVMTVLDRLAKKGLVERELAARAWRYRPASSQAEVIAREMGALLGVAAPEVRVEALRALALGLSPEERAQLVEPAVG</sequence>
<dbReference type="GO" id="GO:0003677">
    <property type="term" value="F:DNA binding"/>
    <property type="evidence" value="ECO:0007669"/>
    <property type="project" value="UniProtKB-KW"/>
</dbReference>
<dbReference type="Proteomes" id="UP000184512">
    <property type="component" value="Unassembled WGS sequence"/>
</dbReference>
<reference evidence="6" key="1">
    <citation type="submission" date="2016-11" db="EMBL/GenBank/DDBJ databases">
        <authorList>
            <person name="Varghese N."/>
            <person name="Submissions S."/>
        </authorList>
    </citation>
    <scope>NUCLEOTIDE SEQUENCE [LARGE SCALE GENOMIC DNA]</scope>
    <source>
        <strain evidence="6">DSM 12906</strain>
    </source>
</reference>
<evidence type="ECO:0000313" key="6">
    <source>
        <dbReference type="Proteomes" id="UP000184512"/>
    </source>
</evidence>
<protein>
    <submittedName>
        <fullName evidence="5">Penicillinase repressor</fullName>
    </submittedName>
</protein>
<keyword evidence="2" id="KW-0805">Transcription regulation</keyword>
<gene>
    <name evidence="5" type="ORF">SAMN02745244_03732</name>
</gene>
<name>A0A1M6NW98_9ACTN</name>
<keyword evidence="6" id="KW-1185">Reference proteome</keyword>
<dbReference type="SUPFAM" id="SSF46785">
    <property type="entry name" value="Winged helix' DNA-binding domain"/>
    <property type="match status" value="1"/>
</dbReference>
<evidence type="ECO:0000313" key="5">
    <source>
        <dbReference type="EMBL" id="SHJ99975.1"/>
    </source>
</evidence>
<accession>A0A1M6NW98</accession>
<dbReference type="STRING" id="1123357.SAMN02745244_03732"/>
<evidence type="ECO:0000256" key="1">
    <source>
        <dbReference type="ARBA" id="ARBA00011046"/>
    </source>
</evidence>
<keyword evidence="4" id="KW-0804">Transcription</keyword>
<dbReference type="AlphaFoldDB" id="A0A1M6NW98"/>